<dbReference type="EMBL" id="JACGWU010000004">
    <property type="protein sequence ID" value="MBA8829397.1"/>
    <property type="molecule type" value="Genomic_DNA"/>
</dbReference>
<evidence type="ECO:0000313" key="3">
    <source>
        <dbReference type="Proteomes" id="UP000524237"/>
    </source>
</evidence>
<name>A0A7W3PPD7_9MICO</name>
<gene>
    <name evidence="2" type="ORF">FB555_001502</name>
</gene>
<reference evidence="2 3" key="1">
    <citation type="submission" date="2020-07" db="EMBL/GenBank/DDBJ databases">
        <title>Sequencing the genomes of 1000 actinobacteria strains.</title>
        <authorList>
            <person name="Klenk H.-P."/>
        </authorList>
    </citation>
    <scope>NUCLEOTIDE SEQUENCE [LARGE SCALE GENOMIC DNA]</scope>
    <source>
        <strain evidence="2 3">DSM 23737</strain>
    </source>
</reference>
<comment type="caution">
    <text evidence="2">The sequence shown here is derived from an EMBL/GenBank/DDBJ whole genome shotgun (WGS) entry which is preliminary data.</text>
</comment>
<keyword evidence="1" id="KW-0732">Signal</keyword>
<dbReference type="RefSeq" id="WP_182484833.1">
    <property type="nucleotide sequence ID" value="NZ_JACGWU010000004.1"/>
</dbReference>
<accession>A0A7W3PPD7</accession>
<evidence type="ECO:0000256" key="1">
    <source>
        <dbReference type="SAM" id="SignalP"/>
    </source>
</evidence>
<feature type="chain" id="PRO_5038416912" evidence="1">
    <location>
        <begin position="24"/>
        <end position="136"/>
    </location>
</feature>
<organism evidence="2 3">
    <name type="scientific">Alpinimonas psychrophila</name>
    <dbReference type="NCBI Taxonomy" id="748908"/>
    <lineage>
        <taxon>Bacteria</taxon>
        <taxon>Bacillati</taxon>
        <taxon>Actinomycetota</taxon>
        <taxon>Actinomycetes</taxon>
        <taxon>Micrococcales</taxon>
        <taxon>Microbacteriaceae</taxon>
        <taxon>Alpinimonas</taxon>
    </lineage>
</organism>
<feature type="signal peptide" evidence="1">
    <location>
        <begin position="1"/>
        <end position="23"/>
    </location>
</feature>
<dbReference type="Proteomes" id="UP000524237">
    <property type="component" value="Unassembled WGS sequence"/>
</dbReference>
<dbReference type="PROSITE" id="PS51257">
    <property type="entry name" value="PROKAR_LIPOPROTEIN"/>
    <property type="match status" value="1"/>
</dbReference>
<proteinExistence type="predicted"/>
<sequence length="136" mass="13674">MNSTFIKITTITAISAAAIFGLAACSSGTDANKDSDVDNSSTSQLVGPIVVDVATLEGTDVTVNQGQMIDITTGNLDPATFTAKIADTKIATFTAGGKNGSATFNPGITGVASGMTKVALTDSATGKVYNFTVTVN</sequence>
<dbReference type="AlphaFoldDB" id="A0A7W3PPD7"/>
<protein>
    <submittedName>
        <fullName evidence="2">Uncharacterized protein</fullName>
    </submittedName>
</protein>
<evidence type="ECO:0000313" key="2">
    <source>
        <dbReference type="EMBL" id="MBA8829397.1"/>
    </source>
</evidence>
<keyword evidence="3" id="KW-1185">Reference proteome</keyword>